<dbReference type="SMART" id="SM00387">
    <property type="entry name" value="HATPase_c"/>
    <property type="match status" value="1"/>
</dbReference>
<dbReference type="AlphaFoldDB" id="K6YL24"/>
<dbReference type="Pfam" id="PF02518">
    <property type="entry name" value="HATPase_c"/>
    <property type="match status" value="1"/>
</dbReference>
<feature type="transmembrane region" description="Helical" evidence="7">
    <location>
        <begin position="12"/>
        <end position="31"/>
    </location>
</feature>
<evidence type="ECO:0000256" key="7">
    <source>
        <dbReference type="SAM" id="Phobius"/>
    </source>
</evidence>
<comment type="caution">
    <text evidence="9">The sequence shown here is derived from an EMBL/GenBank/DDBJ whole genome shotgun (WGS) entry which is preliminary data.</text>
</comment>
<dbReference type="InterPro" id="IPR036097">
    <property type="entry name" value="HisK_dim/P_sf"/>
</dbReference>
<evidence type="ECO:0000256" key="6">
    <source>
        <dbReference type="ARBA" id="ARBA00023012"/>
    </source>
</evidence>
<keyword evidence="6" id="KW-0902">Two-component regulatory system</keyword>
<dbReference type="SUPFAM" id="SSF47384">
    <property type="entry name" value="Homodimeric domain of signal transducing histidine kinase"/>
    <property type="match status" value="1"/>
</dbReference>
<keyword evidence="7" id="KW-0812">Transmembrane</keyword>
<evidence type="ECO:0000313" key="10">
    <source>
        <dbReference type="Proteomes" id="UP000006327"/>
    </source>
</evidence>
<protein>
    <recommendedName>
        <fullName evidence="2">histidine kinase</fullName>
        <ecNumber evidence="2">2.7.13.3</ecNumber>
    </recommendedName>
</protein>
<dbReference type="Pfam" id="PF00512">
    <property type="entry name" value="HisKA"/>
    <property type="match status" value="1"/>
</dbReference>
<dbReference type="SMART" id="SM00388">
    <property type="entry name" value="HisKA"/>
    <property type="match status" value="1"/>
</dbReference>
<feature type="domain" description="Histidine kinase" evidence="8">
    <location>
        <begin position="264"/>
        <end position="473"/>
    </location>
</feature>
<dbReference type="eggNOG" id="COG2205">
    <property type="taxonomic scope" value="Bacteria"/>
</dbReference>
<dbReference type="PANTHER" id="PTHR45453:SF1">
    <property type="entry name" value="PHOSPHATE REGULON SENSOR PROTEIN PHOR"/>
    <property type="match status" value="1"/>
</dbReference>
<dbReference type="GO" id="GO:0005886">
    <property type="term" value="C:plasma membrane"/>
    <property type="evidence" value="ECO:0007669"/>
    <property type="project" value="TreeGrafter"/>
</dbReference>
<dbReference type="EC" id="2.7.13.3" evidence="2"/>
<dbReference type="InterPro" id="IPR003661">
    <property type="entry name" value="HisK_dim/P_dom"/>
</dbReference>
<dbReference type="PROSITE" id="PS50109">
    <property type="entry name" value="HIS_KIN"/>
    <property type="match status" value="1"/>
</dbReference>
<dbReference type="GO" id="GO:0004721">
    <property type="term" value="F:phosphoprotein phosphatase activity"/>
    <property type="evidence" value="ECO:0007669"/>
    <property type="project" value="TreeGrafter"/>
</dbReference>
<sequence length="473" mass="53680">MTSIKQKLSRYISLSVSILLISIFLVTDILVDTWISSEFDRAMTNKASLLITLISEDTEEIEFEFADEFMPEFSGAVDPEYFQLWLNDDVFERSQTLELFHVNTLPKLNIPLNTSSITNITLPDGRSGRMYFATFKPQIDSDVREDFGISKKEFSKTQQPMSLAYAISNENLNQILWFVDIIFLITSITAIIAVKMIVFNVVERGLRPLVKLNNDLKQIDLNSQVSAISTDDLPDELISIATGINHFISENKVLYSREKRITSDIAHELKTPIAELLSLSEVAIKFPNEKQISDTYKDEVLGIAERLKNIVNGILLLQKSTQGVELKKNDIDLENLLQQIIDRENKSARDIRLTYDVQSKHIQVSEIAIETVLSNLISNAVYYSPENTPIFISVVLAMHNKVKIIISNTSTHHYSAADLEHFFEPLWQKDNSRTSSQRYGLGLAIVKSYCDNIGASISIDMEPQEKIVFTIQL</sequence>
<dbReference type="InterPro" id="IPR050351">
    <property type="entry name" value="BphY/WalK/GraS-like"/>
</dbReference>
<dbReference type="Proteomes" id="UP000006327">
    <property type="component" value="Unassembled WGS sequence"/>
</dbReference>
<dbReference type="EMBL" id="BAEO01000006">
    <property type="protein sequence ID" value="GAC17298.1"/>
    <property type="molecule type" value="Genomic_DNA"/>
</dbReference>
<keyword evidence="5" id="KW-0418">Kinase</keyword>
<dbReference type="OrthoDB" id="9804645at2"/>
<evidence type="ECO:0000256" key="4">
    <source>
        <dbReference type="ARBA" id="ARBA00022679"/>
    </source>
</evidence>
<dbReference type="GO" id="GO:0016036">
    <property type="term" value="P:cellular response to phosphate starvation"/>
    <property type="evidence" value="ECO:0007669"/>
    <property type="project" value="TreeGrafter"/>
</dbReference>
<keyword evidence="7" id="KW-1133">Transmembrane helix</keyword>
<dbReference type="SUPFAM" id="SSF55874">
    <property type="entry name" value="ATPase domain of HSP90 chaperone/DNA topoisomerase II/histidine kinase"/>
    <property type="match status" value="1"/>
</dbReference>
<dbReference type="GO" id="GO:0000155">
    <property type="term" value="F:phosphorelay sensor kinase activity"/>
    <property type="evidence" value="ECO:0007669"/>
    <property type="project" value="InterPro"/>
</dbReference>
<comment type="catalytic activity">
    <reaction evidence="1">
        <text>ATP + protein L-histidine = ADP + protein N-phospho-L-histidine.</text>
        <dbReference type="EC" id="2.7.13.3"/>
    </reaction>
</comment>
<dbReference type="CDD" id="cd00082">
    <property type="entry name" value="HisKA"/>
    <property type="match status" value="1"/>
</dbReference>
<keyword evidence="3" id="KW-0597">Phosphoprotein</keyword>
<evidence type="ECO:0000256" key="1">
    <source>
        <dbReference type="ARBA" id="ARBA00000085"/>
    </source>
</evidence>
<name>K6YL24_9ALTE</name>
<dbReference type="RefSeq" id="WP_007616030.1">
    <property type="nucleotide sequence ID" value="NZ_BAEO01000006.1"/>
</dbReference>
<dbReference type="InterPro" id="IPR005467">
    <property type="entry name" value="His_kinase_dom"/>
</dbReference>
<dbReference type="Gene3D" id="3.30.565.10">
    <property type="entry name" value="Histidine kinase-like ATPase, C-terminal domain"/>
    <property type="match status" value="1"/>
</dbReference>
<gene>
    <name evidence="9" type="ORF">GARC_0316</name>
</gene>
<dbReference type="STRING" id="493475.GARC_0316"/>
<evidence type="ECO:0000256" key="3">
    <source>
        <dbReference type="ARBA" id="ARBA00022553"/>
    </source>
</evidence>
<evidence type="ECO:0000256" key="5">
    <source>
        <dbReference type="ARBA" id="ARBA00022777"/>
    </source>
</evidence>
<accession>K6YL24</accession>
<dbReference type="PANTHER" id="PTHR45453">
    <property type="entry name" value="PHOSPHATE REGULON SENSOR PROTEIN PHOR"/>
    <property type="match status" value="1"/>
</dbReference>
<reference evidence="9 10" key="1">
    <citation type="journal article" date="2017" name="Antonie Van Leeuwenhoek">
        <title>Rhizobium rhizosphaerae sp. nov., a novel species isolated from rice rhizosphere.</title>
        <authorList>
            <person name="Zhao J.J."/>
            <person name="Zhang J."/>
            <person name="Zhang R.J."/>
            <person name="Zhang C.W."/>
            <person name="Yin H.Q."/>
            <person name="Zhang X.X."/>
        </authorList>
    </citation>
    <scope>NUCLEOTIDE SEQUENCE [LARGE SCALE GENOMIC DNA]</scope>
    <source>
        <strain evidence="9 10">BSs20135</strain>
    </source>
</reference>
<evidence type="ECO:0000313" key="9">
    <source>
        <dbReference type="EMBL" id="GAC17298.1"/>
    </source>
</evidence>
<evidence type="ECO:0000256" key="2">
    <source>
        <dbReference type="ARBA" id="ARBA00012438"/>
    </source>
</evidence>
<evidence type="ECO:0000259" key="8">
    <source>
        <dbReference type="PROSITE" id="PS50109"/>
    </source>
</evidence>
<dbReference type="InterPro" id="IPR003594">
    <property type="entry name" value="HATPase_dom"/>
</dbReference>
<organism evidence="9 10">
    <name type="scientific">Paraglaciecola arctica BSs20135</name>
    <dbReference type="NCBI Taxonomy" id="493475"/>
    <lineage>
        <taxon>Bacteria</taxon>
        <taxon>Pseudomonadati</taxon>
        <taxon>Pseudomonadota</taxon>
        <taxon>Gammaproteobacteria</taxon>
        <taxon>Alteromonadales</taxon>
        <taxon>Alteromonadaceae</taxon>
        <taxon>Paraglaciecola</taxon>
    </lineage>
</organism>
<keyword evidence="4" id="KW-0808">Transferase</keyword>
<dbReference type="Gene3D" id="1.10.287.130">
    <property type="match status" value="1"/>
</dbReference>
<dbReference type="InterPro" id="IPR036890">
    <property type="entry name" value="HATPase_C_sf"/>
</dbReference>
<keyword evidence="7" id="KW-0472">Membrane</keyword>
<proteinExistence type="predicted"/>
<keyword evidence="10" id="KW-1185">Reference proteome</keyword>